<dbReference type="GO" id="GO:0035999">
    <property type="term" value="P:tetrahydrofolate interconversion"/>
    <property type="evidence" value="ECO:0007669"/>
    <property type="project" value="UniProtKB-UniPathway"/>
</dbReference>
<dbReference type="GO" id="GO:0009086">
    <property type="term" value="P:methionine biosynthetic process"/>
    <property type="evidence" value="ECO:0007669"/>
    <property type="project" value="UniProtKB-KW"/>
</dbReference>
<evidence type="ECO:0000256" key="2">
    <source>
        <dbReference type="ARBA" id="ARBA00004777"/>
    </source>
</evidence>
<accession>A0A1T4VNY0</accession>
<evidence type="ECO:0000256" key="7">
    <source>
        <dbReference type="ARBA" id="ARBA00023002"/>
    </source>
</evidence>
<evidence type="ECO:0000256" key="6">
    <source>
        <dbReference type="ARBA" id="ARBA00022827"/>
    </source>
</evidence>
<comment type="pathway">
    <text evidence="10">Amino-acid biosynthesis; L-methionine biosynthesis via de novo pathway.</text>
</comment>
<dbReference type="RefSeq" id="WP_078683961.1">
    <property type="nucleotide sequence ID" value="NZ_FUYA01000002.1"/>
</dbReference>
<dbReference type="PANTHER" id="PTHR45754">
    <property type="entry name" value="METHYLENETETRAHYDROFOLATE REDUCTASE"/>
    <property type="match status" value="1"/>
</dbReference>
<gene>
    <name evidence="13" type="ORF">SAMN02745702_00642</name>
</gene>
<dbReference type="EC" id="1.5.1.54" evidence="12"/>
<dbReference type="GO" id="GO:0005829">
    <property type="term" value="C:cytosol"/>
    <property type="evidence" value="ECO:0007669"/>
    <property type="project" value="InterPro"/>
</dbReference>
<dbReference type="CDD" id="cd00537">
    <property type="entry name" value="MTHFR"/>
    <property type="match status" value="1"/>
</dbReference>
<evidence type="ECO:0000256" key="5">
    <source>
        <dbReference type="ARBA" id="ARBA00022630"/>
    </source>
</evidence>
<sequence length="295" mass="33027">MRIKDLIPQKKPFISLEFFPPKKEESLPGFFETVEKLRAVNPLFVSVTYGAGGSTQDKTLEIVRRLKQDHELEPMAHLTCVGASPERIQRFLNQLEEAEVSNVLALRGDPPQGQERFVPDSEHFCHASDLVRFIRERHPEMGVAVAGYPDGHPECTTFREDYGYLKNKLAMGGDFVMTQMFFDNRLYWNFVDIMRSMGVTKPIIPGVLPIMSLQSVKRILQFCGASIPGKFLLDLEAADARGGQKAAYEVGMAWARKQVRELLEKGAPGVHLYTLNRAEAVLDIVGSLGSSAEVD</sequence>
<keyword evidence="5 12" id="KW-0285">Flavoprotein</keyword>
<keyword evidence="6 12" id="KW-0274">FAD</keyword>
<dbReference type="GO" id="GO:0106312">
    <property type="term" value="F:methylenetetrahydrofolate reductase (NADH) activity"/>
    <property type="evidence" value="ECO:0007669"/>
    <property type="project" value="UniProtKB-EC"/>
</dbReference>
<keyword evidence="7 12" id="KW-0560">Oxidoreductase</keyword>
<dbReference type="OrthoDB" id="9812555at2"/>
<dbReference type="Proteomes" id="UP000189733">
    <property type="component" value="Unassembled WGS sequence"/>
</dbReference>
<dbReference type="PANTHER" id="PTHR45754:SF3">
    <property type="entry name" value="METHYLENETETRAHYDROFOLATE REDUCTASE (NADPH)"/>
    <property type="match status" value="1"/>
</dbReference>
<dbReference type="SUPFAM" id="SSF51730">
    <property type="entry name" value="FAD-linked oxidoreductase"/>
    <property type="match status" value="1"/>
</dbReference>
<evidence type="ECO:0000256" key="9">
    <source>
        <dbReference type="ARBA" id="ARBA00023167"/>
    </source>
</evidence>
<dbReference type="GO" id="GO:0071949">
    <property type="term" value="F:FAD binding"/>
    <property type="evidence" value="ECO:0007669"/>
    <property type="project" value="TreeGrafter"/>
</dbReference>
<evidence type="ECO:0000256" key="8">
    <source>
        <dbReference type="ARBA" id="ARBA00023027"/>
    </source>
</evidence>
<comment type="similarity">
    <text evidence="3 12">Belongs to the methylenetetrahydrofolate reductase family.</text>
</comment>
<dbReference type="AlphaFoldDB" id="A0A1T4VNY0"/>
<evidence type="ECO:0000256" key="12">
    <source>
        <dbReference type="RuleBase" id="RU003862"/>
    </source>
</evidence>
<organism evidence="13 14">
    <name type="scientific">Desulfobaculum bizertense DSM 18034</name>
    <dbReference type="NCBI Taxonomy" id="1121442"/>
    <lineage>
        <taxon>Bacteria</taxon>
        <taxon>Pseudomonadati</taxon>
        <taxon>Thermodesulfobacteriota</taxon>
        <taxon>Desulfovibrionia</taxon>
        <taxon>Desulfovibrionales</taxon>
        <taxon>Desulfovibrionaceae</taxon>
        <taxon>Desulfobaculum</taxon>
    </lineage>
</organism>
<proteinExistence type="inferred from homology"/>
<name>A0A1T4VNY0_9BACT</name>
<reference evidence="13 14" key="1">
    <citation type="submission" date="2017-02" db="EMBL/GenBank/DDBJ databases">
        <authorList>
            <person name="Peterson S.W."/>
        </authorList>
    </citation>
    <scope>NUCLEOTIDE SEQUENCE [LARGE SCALE GENOMIC DNA]</scope>
    <source>
        <strain evidence="13 14">DSM 18034</strain>
    </source>
</reference>
<evidence type="ECO:0000313" key="14">
    <source>
        <dbReference type="Proteomes" id="UP000189733"/>
    </source>
</evidence>
<evidence type="ECO:0000313" key="13">
    <source>
        <dbReference type="EMBL" id="SKA66670.1"/>
    </source>
</evidence>
<keyword evidence="9" id="KW-0486">Methionine biosynthesis</keyword>
<dbReference type="Gene3D" id="3.20.20.220">
    <property type="match status" value="1"/>
</dbReference>
<dbReference type="UniPathway" id="UPA00193"/>
<comment type="cofactor">
    <cofactor evidence="1 12">
        <name>FAD</name>
        <dbReference type="ChEBI" id="CHEBI:57692"/>
    </cofactor>
</comment>
<evidence type="ECO:0000256" key="11">
    <source>
        <dbReference type="ARBA" id="ARBA00048628"/>
    </source>
</evidence>
<keyword evidence="4" id="KW-0028">Amino-acid biosynthesis</keyword>
<dbReference type="NCBIfam" id="TIGR00676">
    <property type="entry name" value="fadh2"/>
    <property type="match status" value="1"/>
</dbReference>
<dbReference type="InterPro" id="IPR029041">
    <property type="entry name" value="FAD-linked_oxidoreductase-like"/>
</dbReference>
<dbReference type="Pfam" id="PF02219">
    <property type="entry name" value="MTHFR"/>
    <property type="match status" value="1"/>
</dbReference>
<evidence type="ECO:0000256" key="4">
    <source>
        <dbReference type="ARBA" id="ARBA00022605"/>
    </source>
</evidence>
<dbReference type="STRING" id="1121442.SAMN02745702_00642"/>
<comment type="pathway">
    <text evidence="2 12">One-carbon metabolism; tetrahydrofolate interconversion.</text>
</comment>
<dbReference type="InterPro" id="IPR003171">
    <property type="entry name" value="Mehydrof_redctse-like"/>
</dbReference>
<keyword evidence="8" id="KW-0520">NAD</keyword>
<keyword evidence="14" id="KW-1185">Reference proteome</keyword>
<evidence type="ECO:0000256" key="3">
    <source>
        <dbReference type="ARBA" id="ARBA00006743"/>
    </source>
</evidence>
<dbReference type="EMBL" id="FUYA01000002">
    <property type="protein sequence ID" value="SKA66670.1"/>
    <property type="molecule type" value="Genomic_DNA"/>
</dbReference>
<dbReference type="InterPro" id="IPR004620">
    <property type="entry name" value="MTHF_reductase_bac"/>
</dbReference>
<evidence type="ECO:0000256" key="1">
    <source>
        <dbReference type="ARBA" id="ARBA00001974"/>
    </source>
</evidence>
<comment type="catalytic activity">
    <reaction evidence="11">
        <text>(6S)-5-methyl-5,6,7,8-tetrahydrofolate + NAD(+) = (6R)-5,10-methylene-5,6,7,8-tetrahydrofolate + NADH + H(+)</text>
        <dbReference type="Rhea" id="RHEA:19821"/>
        <dbReference type="ChEBI" id="CHEBI:15378"/>
        <dbReference type="ChEBI" id="CHEBI:15636"/>
        <dbReference type="ChEBI" id="CHEBI:18608"/>
        <dbReference type="ChEBI" id="CHEBI:57540"/>
        <dbReference type="ChEBI" id="CHEBI:57945"/>
        <dbReference type="EC" id="1.5.1.54"/>
    </reaction>
    <physiologicalReaction direction="right-to-left" evidence="11">
        <dbReference type="Rhea" id="RHEA:19823"/>
    </physiologicalReaction>
</comment>
<evidence type="ECO:0000256" key="10">
    <source>
        <dbReference type="ARBA" id="ARBA00034478"/>
    </source>
</evidence>
<protein>
    <recommendedName>
        <fullName evidence="12">Methylenetetrahydrofolate reductase</fullName>
        <ecNumber evidence="12">1.5.1.54</ecNumber>
    </recommendedName>
</protein>